<evidence type="ECO:0000259" key="5">
    <source>
        <dbReference type="Pfam" id="PF06094"/>
    </source>
</evidence>
<proteinExistence type="inferred from homology"/>
<dbReference type="OrthoDB" id="1044435at2759"/>
<dbReference type="InterPro" id="IPR045038">
    <property type="entry name" value="AIG2-like"/>
</dbReference>
<protein>
    <recommendedName>
        <fullName evidence="3">Putative gamma-glutamylcyclotransferase</fullName>
    </recommendedName>
</protein>
<evidence type="ECO:0000256" key="3">
    <source>
        <dbReference type="ARBA" id="ARBA00030602"/>
    </source>
</evidence>
<accession>A0A9W9IPV0</accession>
<sequence length="207" mass="23139">MGDHVLFFYGTSPRDLPIGMFSLSSNLGAGTLMAPQVLHRVIHGRADPEPWQKNMLNFQPAVLYGYRRHRVRHADYPGIVPVPSSDSPSTSVLGTLVSGITDGDIYRLDQFEGSEYSRQKVRVRILRGPASGNSSAGVSERNSQPEGHLQDTLDAAVTKSTDEANDVEAVTYVWISAKDNLEETEWDFETFKRDKMAWWVGAHESEW</sequence>
<keyword evidence="2" id="KW-0808">Transferase</keyword>
<name>A0A9W9IPV0_9EURO</name>
<reference evidence="6" key="2">
    <citation type="journal article" date="2023" name="IMA Fungus">
        <title>Comparative genomic study of the Penicillium genus elucidates a diverse pangenome and 15 lateral gene transfer events.</title>
        <authorList>
            <person name="Petersen C."/>
            <person name="Sorensen T."/>
            <person name="Nielsen M.R."/>
            <person name="Sondergaard T.E."/>
            <person name="Sorensen J.L."/>
            <person name="Fitzpatrick D.A."/>
            <person name="Frisvad J.C."/>
            <person name="Nielsen K.L."/>
        </authorList>
    </citation>
    <scope>NUCLEOTIDE SEQUENCE</scope>
    <source>
        <strain evidence="6">IBT 21917</strain>
    </source>
</reference>
<dbReference type="EMBL" id="JAPQKO010000001">
    <property type="protein sequence ID" value="KAJ5182983.1"/>
    <property type="molecule type" value="Genomic_DNA"/>
</dbReference>
<dbReference type="PANTHER" id="PTHR31544:SF2">
    <property type="entry name" value="AIG2-LIKE PROTEIN D"/>
    <property type="match status" value="1"/>
</dbReference>
<dbReference type="SUPFAM" id="SSF110857">
    <property type="entry name" value="Gamma-glutamyl cyclotransferase-like"/>
    <property type="match status" value="1"/>
</dbReference>
<dbReference type="InterPro" id="IPR009288">
    <property type="entry name" value="AIG2-like_dom"/>
</dbReference>
<evidence type="ECO:0000256" key="4">
    <source>
        <dbReference type="SAM" id="MobiDB-lite"/>
    </source>
</evidence>
<evidence type="ECO:0000256" key="1">
    <source>
        <dbReference type="ARBA" id="ARBA00008861"/>
    </source>
</evidence>
<keyword evidence="7" id="KW-1185">Reference proteome</keyword>
<dbReference type="Pfam" id="PF06094">
    <property type="entry name" value="GGACT"/>
    <property type="match status" value="1"/>
</dbReference>
<comment type="similarity">
    <text evidence="1">Belongs to the gamma-glutamylcyclotransferase family.</text>
</comment>
<feature type="region of interest" description="Disordered" evidence="4">
    <location>
        <begin position="129"/>
        <end position="150"/>
    </location>
</feature>
<feature type="compositionally biased region" description="Polar residues" evidence="4">
    <location>
        <begin position="131"/>
        <end position="145"/>
    </location>
</feature>
<dbReference type="Proteomes" id="UP001146351">
    <property type="component" value="Unassembled WGS sequence"/>
</dbReference>
<evidence type="ECO:0000313" key="7">
    <source>
        <dbReference type="Proteomes" id="UP001146351"/>
    </source>
</evidence>
<dbReference type="GO" id="GO:0016740">
    <property type="term" value="F:transferase activity"/>
    <property type="evidence" value="ECO:0007669"/>
    <property type="project" value="UniProtKB-KW"/>
</dbReference>
<dbReference type="PANTHER" id="PTHR31544">
    <property type="entry name" value="AIG2-LIKE PROTEIN D"/>
    <property type="match status" value="1"/>
</dbReference>
<gene>
    <name evidence="6" type="ORF">N7492_000599</name>
</gene>
<evidence type="ECO:0000256" key="2">
    <source>
        <dbReference type="ARBA" id="ARBA00022679"/>
    </source>
</evidence>
<feature type="domain" description="Gamma-glutamylcyclotransferase AIG2-like" evidence="5">
    <location>
        <begin position="30"/>
        <end position="130"/>
    </location>
</feature>
<comment type="caution">
    <text evidence="6">The sequence shown here is derived from an EMBL/GenBank/DDBJ whole genome shotgun (WGS) entry which is preliminary data.</text>
</comment>
<reference evidence="6" key="1">
    <citation type="submission" date="2022-11" db="EMBL/GenBank/DDBJ databases">
        <authorList>
            <person name="Petersen C."/>
        </authorList>
    </citation>
    <scope>NUCLEOTIDE SEQUENCE</scope>
    <source>
        <strain evidence="6">IBT 21917</strain>
    </source>
</reference>
<organism evidence="6 7">
    <name type="scientific">Penicillium capsulatum</name>
    <dbReference type="NCBI Taxonomy" id="69766"/>
    <lineage>
        <taxon>Eukaryota</taxon>
        <taxon>Fungi</taxon>
        <taxon>Dikarya</taxon>
        <taxon>Ascomycota</taxon>
        <taxon>Pezizomycotina</taxon>
        <taxon>Eurotiomycetes</taxon>
        <taxon>Eurotiomycetidae</taxon>
        <taxon>Eurotiales</taxon>
        <taxon>Aspergillaceae</taxon>
        <taxon>Penicillium</taxon>
    </lineage>
</organism>
<evidence type="ECO:0000313" key="6">
    <source>
        <dbReference type="EMBL" id="KAJ5182983.1"/>
    </source>
</evidence>
<dbReference type="InterPro" id="IPR036568">
    <property type="entry name" value="GGCT-like_sf"/>
</dbReference>
<dbReference type="Gene3D" id="3.10.490.10">
    <property type="entry name" value="Gamma-glutamyl cyclotransferase-like"/>
    <property type="match status" value="1"/>
</dbReference>
<dbReference type="AlphaFoldDB" id="A0A9W9IPV0"/>
<dbReference type="CDD" id="cd06661">
    <property type="entry name" value="GGCT_like"/>
    <property type="match status" value="1"/>
</dbReference>
<dbReference type="InterPro" id="IPR013024">
    <property type="entry name" value="GGCT-like"/>
</dbReference>